<dbReference type="STRING" id="1969733.B5V00_08945"/>
<reference evidence="4 5" key="1">
    <citation type="submission" date="2017-03" db="EMBL/GenBank/DDBJ databases">
        <title>Genome sequence of Geothermobacter sp. EPR-M, Deep-Sea Iron Reducer.</title>
        <authorList>
            <person name="Tully B."/>
            <person name="Savalia P."/>
            <person name="Abuyen K."/>
            <person name="Baughan C."/>
            <person name="Romero E."/>
            <person name="Ronkowski C."/>
            <person name="Torres B."/>
            <person name="Tremblay J."/>
            <person name="Trujillo A."/>
            <person name="Tyler M."/>
            <person name="Perez-Rodriguez I."/>
            <person name="Amend J."/>
        </authorList>
    </citation>
    <scope>NUCLEOTIDE SEQUENCE [LARGE SCALE GENOMIC DNA]</scope>
    <source>
        <strain evidence="4 5">EPR-M</strain>
    </source>
</reference>
<dbReference type="PROSITE" id="PS00061">
    <property type="entry name" value="ADH_SHORT"/>
    <property type="match status" value="1"/>
</dbReference>
<evidence type="ECO:0000256" key="3">
    <source>
        <dbReference type="RuleBase" id="RU000363"/>
    </source>
</evidence>
<comment type="similarity">
    <text evidence="1 3">Belongs to the short-chain dehydrogenases/reductases (SDR) family.</text>
</comment>
<keyword evidence="2" id="KW-0560">Oxidoreductase</keyword>
<gene>
    <name evidence="4" type="ORF">B5V00_08945</name>
</gene>
<dbReference type="Pfam" id="PF00106">
    <property type="entry name" value="adh_short"/>
    <property type="match status" value="1"/>
</dbReference>
<keyword evidence="5" id="KW-1185">Reference proteome</keyword>
<name>A0A1X0Y411_9BACT</name>
<dbReference type="OrthoDB" id="658698at2"/>
<dbReference type="PROSITE" id="PS51257">
    <property type="entry name" value="PROKAR_LIPOPROTEIN"/>
    <property type="match status" value="1"/>
</dbReference>
<dbReference type="PRINTS" id="PR00081">
    <property type="entry name" value="GDHRDH"/>
</dbReference>
<dbReference type="InterPro" id="IPR020904">
    <property type="entry name" value="Sc_DH/Rdtase_CS"/>
</dbReference>
<dbReference type="PRINTS" id="PR00080">
    <property type="entry name" value="SDRFAMILY"/>
</dbReference>
<evidence type="ECO:0000313" key="4">
    <source>
        <dbReference type="EMBL" id="ORJ59792.1"/>
    </source>
</evidence>
<accession>A0A1X0Y411</accession>
<proteinExistence type="inferred from homology"/>
<evidence type="ECO:0000256" key="1">
    <source>
        <dbReference type="ARBA" id="ARBA00006484"/>
    </source>
</evidence>
<dbReference type="PANTHER" id="PTHR42901:SF1">
    <property type="entry name" value="ALCOHOL DEHYDROGENASE"/>
    <property type="match status" value="1"/>
</dbReference>
<dbReference type="EMBL" id="NAAD01000010">
    <property type="protein sequence ID" value="ORJ59792.1"/>
    <property type="molecule type" value="Genomic_DNA"/>
</dbReference>
<comment type="caution">
    <text evidence="4">The sequence shown here is derived from an EMBL/GenBank/DDBJ whole genome shotgun (WGS) entry which is preliminary data.</text>
</comment>
<dbReference type="InterPro" id="IPR036291">
    <property type="entry name" value="NAD(P)-bd_dom_sf"/>
</dbReference>
<dbReference type="FunFam" id="3.40.50.720:FF:000047">
    <property type="entry name" value="NADP-dependent L-serine/L-allo-threonine dehydrogenase"/>
    <property type="match status" value="1"/>
</dbReference>
<evidence type="ECO:0000256" key="2">
    <source>
        <dbReference type="ARBA" id="ARBA00023002"/>
    </source>
</evidence>
<dbReference type="AlphaFoldDB" id="A0A1X0Y411"/>
<dbReference type="Gene3D" id="3.40.50.720">
    <property type="entry name" value="NAD(P)-binding Rossmann-like Domain"/>
    <property type="match status" value="1"/>
</dbReference>
<sequence>MRTVFITGASAGFGAACARRFAAAGDRLVLAARRLDKLQALKSELGDAPVYLAELDVRDSEAVRAVVAALPTEFAAVDVLVNNAGLAVGLEPAWEVDLDDWERMIDTNIKGLAYCTRALLGGMVERRRGHVINIGSIAGSWPYAGGNVYGATKAFVQQFTRNLRTDLHGTGVRATCIEPGMAETEFSQVRFKGDDEKAAGVYKGTRALTAEDIAECVFWCAGLPEHVNINQLEVMPTEQTWGATMVYREQGG</sequence>
<dbReference type="InterPro" id="IPR002347">
    <property type="entry name" value="SDR_fam"/>
</dbReference>
<protein>
    <submittedName>
        <fullName evidence="4">NAD(P)-dependent oxidoreductase</fullName>
    </submittedName>
</protein>
<dbReference type="PANTHER" id="PTHR42901">
    <property type="entry name" value="ALCOHOL DEHYDROGENASE"/>
    <property type="match status" value="1"/>
</dbReference>
<dbReference type="Proteomes" id="UP000193136">
    <property type="component" value="Unassembled WGS sequence"/>
</dbReference>
<dbReference type="CDD" id="cd05346">
    <property type="entry name" value="SDR_c5"/>
    <property type="match status" value="1"/>
</dbReference>
<dbReference type="GO" id="GO:0016616">
    <property type="term" value="F:oxidoreductase activity, acting on the CH-OH group of donors, NAD or NADP as acceptor"/>
    <property type="evidence" value="ECO:0007669"/>
    <property type="project" value="UniProtKB-ARBA"/>
</dbReference>
<organism evidence="4 5">
    <name type="scientific">Geothermobacter hydrogeniphilus</name>
    <dbReference type="NCBI Taxonomy" id="1969733"/>
    <lineage>
        <taxon>Bacteria</taxon>
        <taxon>Pseudomonadati</taxon>
        <taxon>Thermodesulfobacteriota</taxon>
        <taxon>Desulfuromonadia</taxon>
        <taxon>Desulfuromonadales</taxon>
        <taxon>Geothermobacteraceae</taxon>
        <taxon>Geothermobacter</taxon>
    </lineage>
</organism>
<evidence type="ECO:0000313" key="5">
    <source>
        <dbReference type="Proteomes" id="UP000193136"/>
    </source>
</evidence>
<dbReference type="RefSeq" id="WP_085010442.1">
    <property type="nucleotide sequence ID" value="NZ_NAAD01000010.1"/>
</dbReference>
<dbReference type="SUPFAM" id="SSF51735">
    <property type="entry name" value="NAD(P)-binding Rossmann-fold domains"/>
    <property type="match status" value="1"/>
</dbReference>